<name>E4TMA0_MARTH</name>
<organism evidence="3 4">
    <name type="scientific">Marivirga tractuosa (strain ATCC 23168 / DSM 4126 / NBRC 15989 / NCIMB 1408 / VKM B-1430 / H-43)</name>
    <name type="common">Microscilla tractuosa</name>
    <name type="synonym">Flexibacter tractuosus</name>
    <dbReference type="NCBI Taxonomy" id="643867"/>
    <lineage>
        <taxon>Bacteria</taxon>
        <taxon>Pseudomonadati</taxon>
        <taxon>Bacteroidota</taxon>
        <taxon>Cytophagia</taxon>
        <taxon>Cytophagales</taxon>
        <taxon>Marivirgaceae</taxon>
        <taxon>Marivirga</taxon>
    </lineage>
</organism>
<keyword evidence="4" id="KW-1185">Reference proteome</keyword>
<evidence type="ECO:0000313" key="3">
    <source>
        <dbReference type="EMBL" id="ADR22359.1"/>
    </source>
</evidence>
<feature type="compositionally biased region" description="Polar residues" evidence="1">
    <location>
        <begin position="770"/>
        <end position="781"/>
    </location>
</feature>
<proteinExistence type="predicted"/>
<feature type="region of interest" description="Disordered" evidence="1">
    <location>
        <begin position="669"/>
        <end position="728"/>
    </location>
</feature>
<feature type="compositionally biased region" description="Polar residues" evidence="1">
    <location>
        <begin position="952"/>
        <end position="981"/>
    </location>
</feature>
<dbReference type="eggNOG" id="COG1196">
    <property type="taxonomic scope" value="Bacteria"/>
</dbReference>
<dbReference type="EMBL" id="CP002349">
    <property type="protein sequence ID" value="ADR22359.1"/>
    <property type="molecule type" value="Genomic_DNA"/>
</dbReference>
<feature type="compositionally biased region" description="Basic and acidic residues" evidence="1">
    <location>
        <begin position="712"/>
        <end position="728"/>
    </location>
</feature>
<feature type="transmembrane region" description="Helical" evidence="2">
    <location>
        <begin position="157"/>
        <end position="179"/>
    </location>
</feature>
<accession>E4TMA0</accession>
<dbReference type="HOGENOM" id="CLU_008611_0_0_10"/>
<feature type="transmembrane region" description="Helical" evidence="2">
    <location>
        <begin position="59"/>
        <end position="85"/>
    </location>
</feature>
<feature type="compositionally biased region" description="Basic and acidic residues" evidence="1">
    <location>
        <begin position="1057"/>
        <end position="1084"/>
    </location>
</feature>
<feature type="region of interest" description="Disordered" evidence="1">
    <location>
        <begin position="770"/>
        <end position="793"/>
    </location>
</feature>
<keyword evidence="2" id="KW-1133">Transmembrane helix</keyword>
<evidence type="ECO:0000313" key="4">
    <source>
        <dbReference type="Proteomes" id="UP000008720"/>
    </source>
</evidence>
<dbReference type="Proteomes" id="UP000008720">
    <property type="component" value="Chromosome"/>
</dbReference>
<keyword evidence="2" id="KW-0472">Membrane</keyword>
<dbReference type="STRING" id="643867.Ftrac_2381"/>
<feature type="region of interest" description="Disordered" evidence="1">
    <location>
        <begin position="1056"/>
        <end position="1084"/>
    </location>
</feature>
<keyword evidence="2" id="KW-0812">Transmembrane</keyword>
<feature type="compositionally biased region" description="Basic and acidic residues" evidence="1">
    <location>
        <begin position="784"/>
        <end position="793"/>
    </location>
</feature>
<feature type="compositionally biased region" description="Low complexity" evidence="1">
    <location>
        <begin position="940"/>
        <end position="951"/>
    </location>
</feature>
<feature type="region of interest" description="Disordered" evidence="1">
    <location>
        <begin position="741"/>
        <end position="760"/>
    </location>
</feature>
<feature type="transmembrane region" description="Helical" evidence="2">
    <location>
        <begin position="21"/>
        <end position="47"/>
    </location>
</feature>
<feature type="compositionally biased region" description="Low complexity" evidence="1">
    <location>
        <begin position="696"/>
        <end position="709"/>
    </location>
</feature>
<reference evidence="3 4" key="1">
    <citation type="journal article" date="2011" name="Stand. Genomic Sci.">
        <title>Complete genome sequence of Marivirga tractuosa type strain (H-43).</title>
        <authorList>
            <person name="Pagani I."/>
            <person name="Chertkov O."/>
            <person name="Lapidus A."/>
            <person name="Lucas S."/>
            <person name="Del Rio T.G."/>
            <person name="Tice H."/>
            <person name="Copeland A."/>
            <person name="Cheng J.F."/>
            <person name="Nolan M."/>
            <person name="Saunders E."/>
            <person name="Pitluck S."/>
            <person name="Held B."/>
            <person name="Goodwin L."/>
            <person name="Liolios K."/>
            <person name="Ovchinikova G."/>
            <person name="Ivanova N."/>
            <person name="Mavromatis K."/>
            <person name="Pati A."/>
            <person name="Chen A."/>
            <person name="Palaniappan K."/>
            <person name="Land M."/>
            <person name="Hauser L."/>
            <person name="Jeffries C.D."/>
            <person name="Detter J.C."/>
            <person name="Han C."/>
            <person name="Tapia R."/>
            <person name="Ngatchou-Djao O.D."/>
            <person name="Rohde M."/>
            <person name="Goker M."/>
            <person name="Spring S."/>
            <person name="Sikorski J."/>
            <person name="Woyke T."/>
            <person name="Bristow J."/>
            <person name="Eisen J.A."/>
            <person name="Markowitz V."/>
            <person name="Hugenholtz P."/>
            <person name="Klenk H.P."/>
            <person name="Kyrpides N.C."/>
        </authorList>
    </citation>
    <scope>NUCLEOTIDE SEQUENCE [LARGE SCALE GENOMIC DNA]</scope>
    <source>
        <strain evidence="4">ATCC 23168 / DSM 4126 / NBRC 15989 / NCIMB 1408 / VKM B-1430 / H-43</strain>
    </source>
</reference>
<feature type="region of interest" description="Disordered" evidence="1">
    <location>
        <begin position="940"/>
        <end position="981"/>
    </location>
</feature>
<gene>
    <name evidence="3" type="ordered locus">Ftrac_2381</name>
</gene>
<dbReference type="AlphaFoldDB" id="E4TMA0"/>
<dbReference type="KEGG" id="mtt:Ftrac_2381"/>
<evidence type="ECO:0008006" key="5">
    <source>
        <dbReference type="Google" id="ProtNLM"/>
    </source>
</evidence>
<feature type="compositionally biased region" description="Basic and acidic residues" evidence="1">
    <location>
        <begin position="669"/>
        <end position="693"/>
    </location>
</feature>
<evidence type="ECO:0000256" key="2">
    <source>
        <dbReference type="SAM" id="Phobius"/>
    </source>
</evidence>
<protein>
    <recommendedName>
        <fullName evidence="5">Chromosome segregation ATPase-like protein</fullName>
    </recommendedName>
</protein>
<evidence type="ECO:0000256" key="1">
    <source>
        <dbReference type="SAM" id="MobiDB-lite"/>
    </source>
</evidence>
<feature type="region of interest" description="Disordered" evidence="1">
    <location>
        <begin position="1008"/>
        <end position="1028"/>
    </location>
</feature>
<sequence length="1133" mass="132523">MSENYHIAEILKKLKEYKRKYYVNKLIKGLLISLAIFLFVLITASWLEYKLQMSSISRTIVFIVVGITLIYFVTRYIFLPIYHLLTNGKALSDKQAALEIGKYFPEIDDKLLNIIQLKELSSRQNSLIAASIIQKSEKISILNFKDSISLKSTNASYLPYVAIPAIIISLMLMFAPYMITEGSYRIIKFNEDFVPKAPFKFSIHNEELKAFKGENFTIRAELTGEELPAELFIQKEEVKQKFEKLSNSRFQFNLKNLQKDMKFQLEAAGFKSAEYELKVFEKPRIQNMNISLDYPDYVGTSSERIINSGNLIIPEGTKAEWLIQSASSDRITIELLDDSLSFEKVNENTFRLQKNLTQSGYYKLHLFNSEANYNEIIDYSVEVIKDKYPDITLNPINDSIYFSQVAIAGEISDDYGFSRLQLIYTKRKGNNIVGTGKIPLSFNTQVRNQKYFKVWKVDSLLNEEGTVLDYYVQVADNDGINGAKISKSSTYQFKLPDEAKIQKEIENTSQSAENQLDRNIKASERTNQKLEELERILKGKRNLNWEDKKLLEEILKEQERRKKELEKIKRELEKNQAKRDRFNKNDPDLREKSEQLESLMEEMLKDENEELMEKIKSLLEEQNQSDEFRESVEDLKKQEKNKLKEMERMMELFKRMEIQYDMKQVGESLKELEKEQKELAEENQSKDHNKSEELNDPNSDQNQSDNEQFSSEEEKQKALDEQKRVNEEFEKIQEDLREIEKRNQSLKQPNQLKDTKEQETEIDLQQQNSLQKIQENNKSGASEQQKKSAEEMKKMSEMLSSMQMGMEMEMLQENIDDLKDIVDNLLKLSFRQEELMNNFKQVNPSDPRFITLSEKQLAMQDDAKIIEDSLTTLAQRVFQLESFITKEMDKMNEAMQSSIEALRERDNGIAIGEQQFAMTSMNNLALMLDDVLEQMQMQMQSSMGMGQQSQGNEQTPSLSEMQKSLNQKTQELNEGQKQGRQFSEKLGELAGEQAKIRKMMEELEKQLGKEGQEGGEENGGAPGDISEEMEKIEEDLVNKRLDRRLIERQQQIVTRLLESEKAREEQEEKDERKGETATEYERERIPNAFEEYIKEKEKEIEQLRNVPPNFSPYYKNEINKYYNRLKSKENLLR</sequence>